<dbReference type="Proteomes" id="UP000276834">
    <property type="component" value="Unassembled WGS sequence"/>
</dbReference>
<accession>A0A3L8S5W0</accession>
<name>A0A3L8S5W0_CHLGU</name>
<gene>
    <name evidence="2" type="ORF">DV515_00011513</name>
</gene>
<comment type="caution">
    <text evidence="2">The sequence shown here is derived from an EMBL/GenBank/DDBJ whole genome shotgun (WGS) entry which is preliminary data.</text>
</comment>
<evidence type="ECO:0000313" key="3">
    <source>
        <dbReference type="Proteomes" id="UP000276834"/>
    </source>
</evidence>
<dbReference type="OrthoDB" id="6374621at2759"/>
<feature type="compositionally biased region" description="Basic residues" evidence="1">
    <location>
        <begin position="92"/>
        <end position="109"/>
    </location>
</feature>
<evidence type="ECO:0000256" key="1">
    <source>
        <dbReference type="SAM" id="MobiDB-lite"/>
    </source>
</evidence>
<sequence length="109" mass="11766">MLPGLKCCRGDKKQLWPVGCEVQQLEEEWGRRRAAAITFQHLAGSLGISEEGFPGRRQVRNAEPRPCHGAATDSAGRGGRGGGCHCTPARPGRTKSRAQEHKHRSPAAS</sequence>
<reference evidence="2 3" key="1">
    <citation type="journal article" date="2018" name="Proc. R. Soc. B">
        <title>A non-coding region near Follistatin controls head colour polymorphism in the Gouldian finch.</title>
        <authorList>
            <person name="Toomey M.B."/>
            <person name="Marques C.I."/>
            <person name="Andrade P."/>
            <person name="Araujo P.M."/>
            <person name="Sabatino S."/>
            <person name="Gazda M.A."/>
            <person name="Afonso S."/>
            <person name="Lopes R.J."/>
            <person name="Corbo J.C."/>
            <person name="Carneiro M."/>
        </authorList>
    </citation>
    <scope>NUCLEOTIDE SEQUENCE [LARGE SCALE GENOMIC DNA]</scope>
    <source>
        <strain evidence="2">Red01</strain>
        <tissue evidence="2">Muscle</tissue>
    </source>
</reference>
<dbReference type="EMBL" id="QUSF01000053">
    <property type="protein sequence ID" value="RLV97652.1"/>
    <property type="molecule type" value="Genomic_DNA"/>
</dbReference>
<protein>
    <submittedName>
        <fullName evidence="2">Uncharacterized protein</fullName>
    </submittedName>
</protein>
<dbReference type="AlphaFoldDB" id="A0A3L8S5W0"/>
<evidence type="ECO:0000313" key="2">
    <source>
        <dbReference type="EMBL" id="RLV97652.1"/>
    </source>
</evidence>
<proteinExistence type="predicted"/>
<organism evidence="2 3">
    <name type="scientific">Chloebia gouldiae</name>
    <name type="common">Gouldian finch</name>
    <name type="synonym">Erythrura gouldiae</name>
    <dbReference type="NCBI Taxonomy" id="44316"/>
    <lineage>
        <taxon>Eukaryota</taxon>
        <taxon>Metazoa</taxon>
        <taxon>Chordata</taxon>
        <taxon>Craniata</taxon>
        <taxon>Vertebrata</taxon>
        <taxon>Euteleostomi</taxon>
        <taxon>Archelosauria</taxon>
        <taxon>Archosauria</taxon>
        <taxon>Dinosauria</taxon>
        <taxon>Saurischia</taxon>
        <taxon>Theropoda</taxon>
        <taxon>Coelurosauria</taxon>
        <taxon>Aves</taxon>
        <taxon>Neognathae</taxon>
        <taxon>Neoaves</taxon>
        <taxon>Telluraves</taxon>
        <taxon>Australaves</taxon>
        <taxon>Passeriformes</taxon>
        <taxon>Passeroidea</taxon>
        <taxon>Passeridae</taxon>
        <taxon>Chloebia</taxon>
    </lineage>
</organism>
<feature type="region of interest" description="Disordered" evidence="1">
    <location>
        <begin position="48"/>
        <end position="109"/>
    </location>
</feature>
<keyword evidence="3" id="KW-1185">Reference proteome</keyword>